<evidence type="ECO:0000313" key="2">
    <source>
        <dbReference type="Proteomes" id="UP000569914"/>
    </source>
</evidence>
<dbReference type="Gene3D" id="3.30.1240.10">
    <property type="match status" value="1"/>
</dbReference>
<reference evidence="1 2" key="1">
    <citation type="submission" date="2020-07" db="EMBL/GenBank/DDBJ databases">
        <title>Sequencing the genomes of 1000 actinobacteria strains.</title>
        <authorList>
            <person name="Klenk H.-P."/>
        </authorList>
    </citation>
    <scope>NUCLEOTIDE SEQUENCE [LARGE SCALE GENOMIC DNA]</scope>
    <source>
        <strain evidence="1 2">DSM 22083</strain>
    </source>
</reference>
<dbReference type="InterPro" id="IPR023214">
    <property type="entry name" value="HAD_sf"/>
</dbReference>
<evidence type="ECO:0000313" key="1">
    <source>
        <dbReference type="EMBL" id="NYE69992.1"/>
    </source>
</evidence>
<sequence length="284" mass="30078">MTDLEPGRPPAKARHRATPPAMIVSDLDGTFLSPDGTVSKINSDAVLAAQRAGIPVIFATGRPIRWLDVISDLPGIHPMVIASNGAVLYDVRERRIVRSHTIEGSLALKAVQVLREALPGSRFAFEAGERFGYEPGYLLTDDTVGDPAVTVGAADELAAGGDHVKVLLRHPEKSSDELAIAATELVGDLLTVTHSSLPGSRLIEISRLGVSKASMLAEVCADLAIPLSDVAAFGDMPNDLDLLSTVGRPHAMRNAHPLLLELDLVVVPSNEESGVGRTISGWLE</sequence>
<dbReference type="GO" id="GO:0005829">
    <property type="term" value="C:cytosol"/>
    <property type="evidence" value="ECO:0007669"/>
    <property type="project" value="TreeGrafter"/>
</dbReference>
<proteinExistence type="predicted"/>
<dbReference type="GO" id="GO:0000287">
    <property type="term" value="F:magnesium ion binding"/>
    <property type="evidence" value="ECO:0007669"/>
    <property type="project" value="TreeGrafter"/>
</dbReference>
<gene>
    <name evidence="1" type="ORF">BKA15_001321</name>
</gene>
<accession>A0A7Y9L9V4</accession>
<dbReference type="RefSeq" id="WP_179749136.1">
    <property type="nucleotide sequence ID" value="NZ_JACCBU010000001.1"/>
</dbReference>
<dbReference type="SUPFAM" id="SSF56784">
    <property type="entry name" value="HAD-like"/>
    <property type="match status" value="1"/>
</dbReference>
<dbReference type="Proteomes" id="UP000569914">
    <property type="component" value="Unassembled WGS sequence"/>
</dbReference>
<dbReference type="EMBL" id="JACCBU010000001">
    <property type="protein sequence ID" value="NYE69992.1"/>
    <property type="molecule type" value="Genomic_DNA"/>
</dbReference>
<dbReference type="PANTHER" id="PTHR10000">
    <property type="entry name" value="PHOSPHOSERINE PHOSPHATASE"/>
    <property type="match status" value="1"/>
</dbReference>
<keyword evidence="2" id="KW-1185">Reference proteome</keyword>
<dbReference type="AlphaFoldDB" id="A0A7Y9L9V4"/>
<name>A0A7Y9L9V4_9ACTN</name>
<dbReference type="Gene3D" id="3.40.50.1000">
    <property type="entry name" value="HAD superfamily/HAD-like"/>
    <property type="match status" value="1"/>
</dbReference>
<dbReference type="PANTHER" id="PTHR10000:SF8">
    <property type="entry name" value="HAD SUPERFAMILY HYDROLASE-LIKE, TYPE 3"/>
    <property type="match status" value="1"/>
</dbReference>
<evidence type="ECO:0008006" key="3">
    <source>
        <dbReference type="Google" id="ProtNLM"/>
    </source>
</evidence>
<dbReference type="GO" id="GO:0016791">
    <property type="term" value="F:phosphatase activity"/>
    <property type="evidence" value="ECO:0007669"/>
    <property type="project" value="TreeGrafter"/>
</dbReference>
<protein>
    <recommendedName>
        <fullName evidence="3">Cof subfamily of IIB subfamily of haloacid dehalogenase superfamily/HAD-superfamily hydrolase, subfamily IIB</fullName>
    </recommendedName>
</protein>
<dbReference type="InterPro" id="IPR036412">
    <property type="entry name" value="HAD-like_sf"/>
</dbReference>
<comment type="caution">
    <text evidence="1">The sequence shown here is derived from an EMBL/GenBank/DDBJ whole genome shotgun (WGS) entry which is preliminary data.</text>
</comment>
<dbReference type="Pfam" id="PF08282">
    <property type="entry name" value="Hydrolase_3"/>
    <property type="match status" value="1"/>
</dbReference>
<organism evidence="1 2">
    <name type="scientific">Microlunatus parietis</name>
    <dbReference type="NCBI Taxonomy" id="682979"/>
    <lineage>
        <taxon>Bacteria</taxon>
        <taxon>Bacillati</taxon>
        <taxon>Actinomycetota</taxon>
        <taxon>Actinomycetes</taxon>
        <taxon>Propionibacteriales</taxon>
        <taxon>Propionibacteriaceae</taxon>
        <taxon>Microlunatus</taxon>
    </lineage>
</organism>